<reference evidence="2" key="1">
    <citation type="submission" date="2022-11" db="EMBL/GenBank/DDBJ databases">
        <title>Minimal conservation of predation-associated metabolite biosynthetic gene clusters underscores biosynthetic potential of Myxococcota including descriptions for ten novel species: Archangium lansinium sp. nov., Myxococcus landrumus sp. nov., Nannocystis bai.</title>
        <authorList>
            <person name="Ahearne A."/>
            <person name="Stevens C."/>
            <person name="Dowd S."/>
        </authorList>
    </citation>
    <scope>NUCLEOTIDE SEQUENCE</scope>
    <source>
        <strain evidence="2">Fl3</strain>
    </source>
</reference>
<protein>
    <submittedName>
        <fullName evidence="2">Uncharacterized protein</fullName>
    </submittedName>
</protein>
<evidence type="ECO:0000256" key="1">
    <source>
        <dbReference type="SAM" id="MobiDB-lite"/>
    </source>
</evidence>
<dbReference type="Proteomes" id="UP001164459">
    <property type="component" value="Chromosome"/>
</dbReference>
<feature type="region of interest" description="Disordered" evidence="1">
    <location>
        <begin position="70"/>
        <end position="113"/>
    </location>
</feature>
<dbReference type="RefSeq" id="WP_269034604.1">
    <property type="nucleotide sequence ID" value="NZ_CP114040.1"/>
</dbReference>
<keyword evidence="3" id="KW-1185">Reference proteome</keyword>
<name>A0ABY7GZG1_9BACT</name>
<accession>A0ABY7GZG1</accession>
<feature type="compositionally biased region" description="Low complexity" evidence="1">
    <location>
        <begin position="78"/>
        <end position="99"/>
    </location>
</feature>
<sequence length="113" mass="12330">MRVPQRIAGSGTIFEAGGEIGYRQVDSSVDGRRYVNFNVFLTATLGWRVDCRLALTTFYLLPQVGVGGDVARTRPPSRRAAAPAPGRRLAARLPPLNGPGRRGTRAHADWFSH</sequence>
<gene>
    <name evidence="2" type="ORF">O0S08_39250</name>
</gene>
<dbReference type="EMBL" id="CP114040">
    <property type="protein sequence ID" value="WAS92255.1"/>
    <property type="molecule type" value="Genomic_DNA"/>
</dbReference>
<evidence type="ECO:0000313" key="2">
    <source>
        <dbReference type="EMBL" id="WAS92255.1"/>
    </source>
</evidence>
<organism evidence="2 3">
    <name type="scientific">Nannocystis punicea</name>
    <dbReference type="NCBI Taxonomy" id="2995304"/>
    <lineage>
        <taxon>Bacteria</taxon>
        <taxon>Pseudomonadati</taxon>
        <taxon>Myxococcota</taxon>
        <taxon>Polyangia</taxon>
        <taxon>Nannocystales</taxon>
        <taxon>Nannocystaceae</taxon>
        <taxon>Nannocystis</taxon>
    </lineage>
</organism>
<proteinExistence type="predicted"/>
<evidence type="ECO:0000313" key="3">
    <source>
        <dbReference type="Proteomes" id="UP001164459"/>
    </source>
</evidence>